<evidence type="ECO:0000313" key="3">
    <source>
        <dbReference type="Proteomes" id="UP001162780"/>
    </source>
</evidence>
<feature type="region of interest" description="Disordered" evidence="1">
    <location>
        <begin position="1"/>
        <end position="20"/>
    </location>
</feature>
<sequence length="82" mass="8806">MKQLTGIMRGADTFRPDLTPQSSGLPAFSLGLSQVFQNDLEMLFDVESRSSGQQSVPGPAPLTLPSQNISISMLAAKPSWVQ</sequence>
<name>A0ABY7GQC2_9GAMM</name>
<evidence type="ECO:0000313" key="2">
    <source>
        <dbReference type="EMBL" id="WAR46709.1"/>
    </source>
</evidence>
<dbReference type="EMBL" id="CP113517">
    <property type="protein sequence ID" value="WAR46709.1"/>
    <property type="molecule type" value="Genomic_DNA"/>
</dbReference>
<organism evidence="2 3">
    <name type="scientific">Methylomonas rapida</name>
    <dbReference type="NCBI Taxonomy" id="2963939"/>
    <lineage>
        <taxon>Bacteria</taxon>
        <taxon>Pseudomonadati</taxon>
        <taxon>Pseudomonadota</taxon>
        <taxon>Gammaproteobacteria</taxon>
        <taxon>Methylococcales</taxon>
        <taxon>Methylococcaceae</taxon>
        <taxon>Methylomonas</taxon>
    </lineage>
</organism>
<keyword evidence="3" id="KW-1185">Reference proteome</keyword>
<reference evidence="2" key="1">
    <citation type="submission" date="2022-11" db="EMBL/GenBank/DDBJ databases">
        <title>Methylomonas rapida sp. nov., Carotenoid-Producing Obligate Methanotrophs with High Growth Characteristics and Biotechnological Potential.</title>
        <authorList>
            <person name="Tikhonova E.N."/>
            <person name="Suleimanov R.Z."/>
            <person name="Miroshnikov K."/>
            <person name="Oshkin I.Y."/>
            <person name="Belova S.E."/>
            <person name="Danilova O.V."/>
            <person name="Ashikhmin A."/>
            <person name="Konopkin A."/>
            <person name="But S.Y."/>
            <person name="Khmelenina V.N."/>
            <person name="Kuznetsov N."/>
            <person name="Pimenov N.V."/>
            <person name="Dedysh S.N."/>
        </authorList>
    </citation>
    <scope>NUCLEOTIDE SEQUENCE</scope>
    <source>
        <strain evidence="2">MP1</strain>
    </source>
</reference>
<proteinExistence type="predicted"/>
<accession>A0ABY7GQC2</accession>
<protein>
    <submittedName>
        <fullName evidence="2">Uncharacterized protein</fullName>
    </submittedName>
</protein>
<gene>
    <name evidence="2" type="ORF">NM686_009400</name>
</gene>
<dbReference type="RefSeq" id="WP_255187622.1">
    <property type="nucleotide sequence ID" value="NZ_CP113517.1"/>
</dbReference>
<dbReference type="Proteomes" id="UP001162780">
    <property type="component" value="Chromosome"/>
</dbReference>
<evidence type="ECO:0000256" key="1">
    <source>
        <dbReference type="SAM" id="MobiDB-lite"/>
    </source>
</evidence>